<reference evidence="7 8" key="1">
    <citation type="submission" date="2018-06" db="EMBL/GenBank/DDBJ databases">
        <title>Genomic Encyclopedia of Type Strains, Phase III (KMG-III): the genomes of soil and plant-associated and newly described type strains.</title>
        <authorList>
            <person name="Whitman W."/>
        </authorList>
    </citation>
    <scope>NUCLEOTIDE SEQUENCE [LARGE SCALE GENOMIC DNA]</scope>
    <source>
        <strain evidence="7 8">CGMCC 4.7090</strain>
    </source>
</reference>
<dbReference type="GO" id="GO:0019148">
    <property type="term" value="F:D-cysteine desulfhydrase activity"/>
    <property type="evidence" value="ECO:0007669"/>
    <property type="project" value="TreeGrafter"/>
</dbReference>
<organism evidence="7 8">
    <name type="scientific">Actinoplanes lutulentus</name>
    <dbReference type="NCBI Taxonomy" id="1287878"/>
    <lineage>
        <taxon>Bacteria</taxon>
        <taxon>Bacillati</taxon>
        <taxon>Actinomycetota</taxon>
        <taxon>Actinomycetes</taxon>
        <taxon>Micromonosporales</taxon>
        <taxon>Micromonosporaceae</taxon>
        <taxon>Actinoplanes</taxon>
    </lineage>
</organism>
<gene>
    <name evidence="7" type="ORF">B0I29_119152</name>
</gene>
<dbReference type="InterPro" id="IPR027278">
    <property type="entry name" value="ACCD_DCysDesulf"/>
</dbReference>
<evidence type="ECO:0000256" key="2">
    <source>
        <dbReference type="ARBA" id="ARBA00008639"/>
    </source>
</evidence>
<dbReference type="Proteomes" id="UP000249341">
    <property type="component" value="Unassembled WGS sequence"/>
</dbReference>
<keyword evidence="8" id="KW-1185">Reference proteome</keyword>
<dbReference type="GO" id="GO:1901605">
    <property type="term" value="P:alpha-amino acid metabolic process"/>
    <property type="evidence" value="ECO:0007669"/>
    <property type="project" value="UniProtKB-ARBA"/>
</dbReference>
<dbReference type="InterPro" id="IPR001926">
    <property type="entry name" value="TrpB-like_PALP"/>
</dbReference>
<feature type="active site" description="Nucleophile" evidence="4">
    <location>
        <position position="72"/>
    </location>
</feature>
<dbReference type="OrthoDB" id="9801249at2"/>
<comment type="similarity">
    <text evidence="2">Belongs to the ACC deaminase/D-cysteine desulfhydrase family.</text>
</comment>
<name>A0A327Z2H7_9ACTN</name>
<evidence type="ECO:0000256" key="5">
    <source>
        <dbReference type="PIRSR" id="PIRSR006278-2"/>
    </source>
</evidence>
<dbReference type="PIRSF" id="PIRSF006278">
    <property type="entry name" value="ACCD_DCysDesulf"/>
    <property type="match status" value="1"/>
</dbReference>
<dbReference type="EMBL" id="QLMJ01000019">
    <property type="protein sequence ID" value="RAK28814.1"/>
    <property type="molecule type" value="Genomic_DNA"/>
</dbReference>
<dbReference type="Gene3D" id="3.40.50.1100">
    <property type="match status" value="2"/>
</dbReference>
<dbReference type="SUPFAM" id="SSF53686">
    <property type="entry name" value="Tryptophan synthase beta subunit-like PLP-dependent enzymes"/>
    <property type="match status" value="1"/>
</dbReference>
<comment type="caution">
    <text evidence="7">The sequence shown here is derived from an EMBL/GenBank/DDBJ whole genome shotgun (WGS) entry which is preliminary data.</text>
</comment>
<protein>
    <submittedName>
        <fullName evidence="7">D-cysteine desulfhydrase</fullName>
    </submittedName>
</protein>
<evidence type="ECO:0000313" key="8">
    <source>
        <dbReference type="Proteomes" id="UP000249341"/>
    </source>
</evidence>
<dbReference type="RefSeq" id="WP_111653262.1">
    <property type="nucleotide sequence ID" value="NZ_JACHWI010000001.1"/>
</dbReference>
<dbReference type="Pfam" id="PF00291">
    <property type="entry name" value="PALP"/>
    <property type="match status" value="1"/>
</dbReference>
<dbReference type="InterPro" id="IPR036052">
    <property type="entry name" value="TrpB-like_PALP_sf"/>
</dbReference>
<evidence type="ECO:0000256" key="4">
    <source>
        <dbReference type="PIRSR" id="PIRSR006278-1"/>
    </source>
</evidence>
<keyword evidence="3 5" id="KW-0663">Pyridoxal phosphate</keyword>
<dbReference type="PANTHER" id="PTHR43780">
    <property type="entry name" value="1-AMINOCYCLOPROPANE-1-CARBOXYLATE DEAMINASE-RELATED"/>
    <property type="match status" value="1"/>
</dbReference>
<accession>A0A327Z2H7</accession>
<evidence type="ECO:0000256" key="3">
    <source>
        <dbReference type="ARBA" id="ARBA00022898"/>
    </source>
</evidence>
<feature type="domain" description="Tryptophan synthase beta chain-like PALP" evidence="6">
    <location>
        <begin position="7"/>
        <end position="278"/>
    </location>
</feature>
<evidence type="ECO:0000256" key="1">
    <source>
        <dbReference type="ARBA" id="ARBA00001933"/>
    </source>
</evidence>
<feature type="modified residue" description="N6-(pyridoxal phosphate)lysine" evidence="5">
    <location>
        <position position="45"/>
    </location>
</feature>
<evidence type="ECO:0000313" key="7">
    <source>
        <dbReference type="EMBL" id="RAK28814.1"/>
    </source>
</evidence>
<sequence length="293" mass="29360">MVEPLALGTFPTPLESAPRLADALGLGQLWIKRDDLIGLGGGGNKARKLRFTCAEALAAGATALVTTGAPQSNHARATAAAAARLGLPCVLVLAGSAPARTAGNLLLDELVGAEVVWSGDRTPGEVAAEQVAARPGAFLIPFGGSSRTAVRAYVECARELTEQASFDHVVVAVGSGATMAGLVAGLGAARVRGVDVGAVADPDATVRALLPDDTGELLIDRGQVGAGYATVTDQVRAALRLAAAKEGLFLDPTYTGRAMAGLAAAAEPGSRVVFLHTGGLPGLFAADPAVIVG</sequence>
<dbReference type="PANTHER" id="PTHR43780:SF2">
    <property type="entry name" value="1-AMINOCYCLOPROPANE-1-CARBOXYLATE DEAMINASE-RELATED"/>
    <property type="match status" value="1"/>
</dbReference>
<evidence type="ECO:0000259" key="6">
    <source>
        <dbReference type="Pfam" id="PF00291"/>
    </source>
</evidence>
<proteinExistence type="inferred from homology"/>
<comment type="cofactor">
    <cofactor evidence="1">
        <name>pyridoxal 5'-phosphate</name>
        <dbReference type="ChEBI" id="CHEBI:597326"/>
    </cofactor>
</comment>
<dbReference type="AlphaFoldDB" id="A0A327Z2H7"/>